<accession>A0A1F6VEC7</accession>
<evidence type="ECO:0000313" key="3">
    <source>
        <dbReference type="Proteomes" id="UP000178235"/>
    </source>
</evidence>
<dbReference type="Gene3D" id="3.40.50.150">
    <property type="entry name" value="Vaccinia Virus protein VP39"/>
    <property type="match status" value="1"/>
</dbReference>
<dbReference type="Pfam" id="PF05050">
    <property type="entry name" value="Methyltransf_21"/>
    <property type="match status" value="1"/>
</dbReference>
<dbReference type="EMBL" id="MFTS01000007">
    <property type="protein sequence ID" value="OGI67954.1"/>
    <property type="molecule type" value="Genomic_DNA"/>
</dbReference>
<dbReference type="NCBIfam" id="TIGR01444">
    <property type="entry name" value="fkbM_fam"/>
    <property type="match status" value="1"/>
</dbReference>
<dbReference type="SUPFAM" id="SSF53335">
    <property type="entry name" value="S-adenosyl-L-methionine-dependent methyltransferases"/>
    <property type="match status" value="1"/>
</dbReference>
<feature type="domain" description="Methyltransferase FkbM" evidence="1">
    <location>
        <begin position="109"/>
        <end position="273"/>
    </location>
</feature>
<dbReference type="Proteomes" id="UP000178235">
    <property type="component" value="Unassembled WGS sequence"/>
</dbReference>
<comment type="caution">
    <text evidence="2">The sequence shown here is derived from an EMBL/GenBank/DDBJ whole genome shotgun (WGS) entry which is preliminary data.</text>
</comment>
<dbReference type="AlphaFoldDB" id="A0A1F6VEC7"/>
<protein>
    <recommendedName>
        <fullName evidence="1">Methyltransferase FkbM domain-containing protein</fullName>
    </recommendedName>
</protein>
<dbReference type="PANTHER" id="PTHR34203">
    <property type="entry name" value="METHYLTRANSFERASE, FKBM FAMILY PROTEIN"/>
    <property type="match status" value="1"/>
</dbReference>
<dbReference type="PANTHER" id="PTHR34203:SF15">
    <property type="entry name" value="SLL1173 PROTEIN"/>
    <property type="match status" value="1"/>
</dbReference>
<reference evidence="2 3" key="1">
    <citation type="journal article" date="2016" name="Nat. Commun.">
        <title>Thousands of microbial genomes shed light on interconnected biogeochemical processes in an aquifer system.</title>
        <authorList>
            <person name="Anantharaman K."/>
            <person name="Brown C.T."/>
            <person name="Hug L.A."/>
            <person name="Sharon I."/>
            <person name="Castelle C.J."/>
            <person name="Probst A.J."/>
            <person name="Thomas B.C."/>
            <person name="Singh A."/>
            <person name="Wilkins M.J."/>
            <person name="Karaoz U."/>
            <person name="Brodie E.L."/>
            <person name="Williams K.H."/>
            <person name="Hubbard S.S."/>
            <person name="Banfield J.F."/>
        </authorList>
    </citation>
    <scope>NUCLEOTIDE SEQUENCE [LARGE SCALE GENOMIC DNA]</scope>
</reference>
<organism evidence="2 3">
    <name type="scientific">Candidatus Nomurabacteria bacterium RIFCSPHIGHO2_01_FULL_42_15</name>
    <dbReference type="NCBI Taxonomy" id="1801742"/>
    <lineage>
        <taxon>Bacteria</taxon>
        <taxon>Candidatus Nomuraibacteriota</taxon>
    </lineage>
</organism>
<evidence type="ECO:0000259" key="1">
    <source>
        <dbReference type="Pfam" id="PF05050"/>
    </source>
</evidence>
<proteinExistence type="predicted"/>
<name>A0A1F6VEC7_9BACT</name>
<evidence type="ECO:0000313" key="2">
    <source>
        <dbReference type="EMBL" id="OGI67954.1"/>
    </source>
</evidence>
<gene>
    <name evidence="2" type="ORF">A2738_03855</name>
</gene>
<sequence length="306" mass="35325">MNYHDLLTLDDKAYKEFSYYIEQSRGILTHLVRLGRYKWRYIFHALLRLGFTPRFIIKSQKTFWGKDLYMRILDQQFGPLLLFGTLIIEEHSLTRFLIKRIKSDDVFYDVGANYGFYTLLGNELAGEIHSFEPLPSVFLCLEKSIKGMSANCYLNNIALSDTAGKINFYDTSKKHRGTAASSMMKKVAEERLKNYNTISVSSTTLDDYVSNHKPPTIIKIDVEGAEELVVRGAMETFSKHKPLIIMEIWGKERLYGDSAHFKAVRMLLGLGYKAHHLDEDGEIHYLNEDSLGRHMAKLKRDNIVFS</sequence>
<dbReference type="InterPro" id="IPR029063">
    <property type="entry name" value="SAM-dependent_MTases_sf"/>
</dbReference>
<dbReference type="InterPro" id="IPR052514">
    <property type="entry name" value="SAM-dependent_MTase"/>
</dbReference>
<dbReference type="InterPro" id="IPR006342">
    <property type="entry name" value="FkbM_mtfrase"/>
</dbReference>